<reference evidence="1" key="1">
    <citation type="submission" date="2020-05" db="EMBL/GenBank/DDBJ databases">
        <authorList>
            <person name="Chiriac C."/>
            <person name="Salcher M."/>
            <person name="Ghai R."/>
            <person name="Kavagutti S V."/>
        </authorList>
    </citation>
    <scope>NUCLEOTIDE SEQUENCE</scope>
</reference>
<protein>
    <submittedName>
        <fullName evidence="1">Unannotated protein</fullName>
    </submittedName>
</protein>
<organism evidence="1">
    <name type="scientific">freshwater metagenome</name>
    <dbReference type="NCBI Taxonomy" id="449393"/>
    <lineage>
        <taxon>unclassified sequences</taxon>
        <taxon>metagenomes</taxon>
        <taxon>ecological metagenomes</taxon>
    </lineage>
</organism>
<accession>A0A6J6ZV87</accession>
<proteinExistence type="predicted"/>
<name>A0A6J6ZV87_9ZZZZ</name>
<evidence type="ECO:0000313" key="1">
    <source>
        <dbReference type="EMBL" id="CAB4824423.1"/>
    </source>
</evidence>
<dbReference type="EMBL" id="CAFABK010000011">
    <property type="protein sequence ID" value="CAB4824423.1"/>
    <property type="molecule type" value="Genomic_DNA"/>
</dbReference>
<dbReference type="AlphaFoldDB" id="A0A6J6ZV87"/>
<sequence length="256" mass="28450">MVGAVGEYYLYVDHWVTGQYSVIHGLLATGINGRDVLAWDAPPGYLVFEGVALFVSALGTGVRRDVNDYARELTRTTGLLLVRVIDFLDRLGDGLTVGDLRLTDIRLDVEFTTHAVDQHLKVKLTHPTNDGLAGLLVGTDVESWVLFGEALNCYTEFVLVTLRLRLNGNRDHRRRESHRLEDHWITWITQGLTRGGVLEAHDRNDVSGAYRINFFTLISVHSINLADALLAVLDTVQHRGTGIKATRVNPQVGELA</sequence>
<gene>
    <name evidence="1" type="ORF">UFOPK3204_00379</name>
</gene>